<feature type="transmembrane region" description="Helical" evidence="1">
    <location>
        <begin position="47"/>
        <end position="64"/>
    </location>
</feature>
<evidence type="ECO:0000313" key="3">
    <source>
        <dbReference type="Proteomes" id="UP000315017"/>
    </source>
</evidence>
<accession>A0A517Y856</accession>
<organism evidence="2 3">
    <name type="scientific">Anatilimnocola aggregata</name>
    <dbReference type="NCBI Taxonomy" id="2528021"/>
    <lineage>
        <taxon>Bacteria</taxon>
        <taxon>Pseudomonadati</taxon>
        <taxon>Planctomycetota</taxon>
        <taxon>Planctomycetia</taxon>
        <taxon>Pirellulales</taxon>
        <taxon>Pirellulaceae</taxon>
        <taxon>Anatilimnocola</taxon>
    </lineage>
</organism>
<proteinExistence type="predicted"/>
<keyword evidence="3" id="KW-1185">Reference proteome</keyword>
<dbReference type="KEGG" id="aagg:ETAA8_14000"/>
<gene>
    <name evidence="2" type="ORF">ETAA8_14000</name>
</gene>
<dbReference type="AlphaFoldDB" id="A0A517Y856"/>
<keyword evidence="1" id="KW-1133">Transmembrane helix</keyword>
<dbReference type="OrthoDB" id="277173at2"/>
<feature type="transmembrane region" description="Helical" evidence="1">
    <location>
        <begin position="280"/>
        <end position="303"/>
    </location>
</feature>
<feature type="transmembrane region" description="Helical" evidence="1">
    <location>
        <begin position="71"/>
        <end position="88"/>
    </location>
</feature>
<sequence length="307" mass="34755">MIAVSPPTISQSGFASLSQRRWLALDPLVILPPLTILHLLVHAPQAWYLSVLLVPLFALGLIFRRWLHAPAFWYVTAMLLGATVYFNWESADNHKYLFVYWTLALCCTFSLPKSEWGESLARTSRLLIALCMILATVWKITTPQYIDARFFTFELLVDERFAHFTSWTTGVPLSTLAENRDLREQLIRGHFPGLTQVTLAGGAQVAPLAMFLTWWTVLIEGLLGILFFLPKSNRIKHTRNALLILFAVTTYSVAPVRGFGWMLMLLGLAQCEYEDRTYRWGYLAALLLIQAYTIPIGQLIGIFSGSP</sequence>
<evidence type="ECO:0000256" key="1">
    <source>
        <dbReference type="SAM" id="Phobius"/>
    </source>
</evidence>
<evidence type="ECO:0000313" key="2">
    <source>
        <dbReference type="EMBL" id="QDU26322.1"/>
    </source>
</evidence>
<feature type="transmembrane region" description="Helical" evidence="1">
    <location>
        <begin position="241"/>
        <end position="268"/>
    </location>
</feature>
<feature type="transmembrane region" description="Helical" evidence="1">
    <location>
        <begin position="123"/>
        <end position="141"/>
    </location>
</feature>
<name>A0A517Y856_9BACT</name>
<keyword evidence="1" id="KW-0472">Membrane</keyword>
<feature type="transmembrane region" description="Helical" evidence="1">
    <location>
        <begin position="208"/>
        <end position="229"/>
    </location>
</feature>
<dbReference type="RefSeq" id="WP_145086695.1">
    <property type="nucleotide sequence ID" value="NZ_CP036274.1"/>
</dbReference>
<keyword evidence="1" id="KW-0812">Transmembrane</keyword>
<dbReference type="Proteomes" id="UP000315017">
    <property type="component" value="Chromosome"/>
</dbReference>
<protein>
    <submittedName>
        <fullName evidence="2">Uncharacterized protein</fullName>
    </submittedName>
</protein>
<dbReference type="EMBL" id="CP036274">
    <property type="protein sequence ID" value="QDU26322.1"/>
    <property type="molecule type" value="Genomic_DNA"/>
</dbReference>
<feature type="transmembrane region" description="Helical" evidence="1">
    <location>
        <begin position="94"/>
        <end position="111"/>
    </location>
</feature>
<reference evidence="2 3" key="1">
    <citation type="submission" date="2019-02" db="EMBL/GenBank/DDBJ databases">
        <title>Deep-cultivation of Planctomycetes and their phenomic and genomic characterization uncovers novel biology.</title>
        <authorList>
            <person name="Wiegand S."/>
            <person name="Jogler M."/>
            <person name="Boedeker C."/>
            <person name="Pinto D."/>
            <person name="Vollmers J."/>
            <person name="Rivas-Marin E."/>
            <person name="Kohn T."/>
            <person name="Peeters S.H."/>
            <person name="Heuer A."/>
            <person name="Rast P."/>
            <person name="Oberbeckmann S."/>
            <person name="Bunk B."/>
            <person name="Jeske O."/>
            <person name="Meyerdierks A."/>
            <person name="Storesund J.E."/>
            <person name="Kallscheuer N."/>
            <person name="Luecker S."/>
            <person name="Lage O.M."/>
            <person name="Pohl T."/>
            <person name="Merkel B.J."/>
            <person name="Hornburger P."/>
            <person name="Mueller R.-W."/>
            <person name="Bruemmer F."/>
            <person name="Labrenz M."/>
            <person name="Spormann A.M."/>
            <person name="Op den Camp H."/>
            <person name="Overmann J."/>
            <person name="Amann R."/>
            <person name="Jetten M.S.M."/>
            <person name="Mascher T."/>
            <person name="Medema M.H."/>
            <person name="Devos D.P."/>
            <person name="Kaster A.-K."/>
            <person name="Ovreas L."/>
            <person name="Rohde M."/>
            <person name="Galperin M.Y."/>
            <person name="Jogler C."/>
        </authorList>
    </citation>
    <scope>NUCLEOTIDE SEQUENCE [LARGE SCALE GENOMIC DNA]</scope>
    <source>
        <strain evidence="2 3">ETA_A8</strain>
    </source>
</reference>